<keyword evidence="4" id="KW-1185">Reference proteome</keyword>
<dbReference type="Proteomes" id="UP001172673">
    <property type="component" value="Unassembled WGS sequence"/>
</dbReference>
<dbReference type="GO" id="GO:0016567">
    <property type="term" value="P:protein ubiquitination"/>
    <property type="evidence" value="ECO:0007669"/>
    <property type="project" value="TreeGrafter"/>
</dbReference>
<dbReference type="InterPro" id="IPR054464">
    <property type="entry name" value="ULD_fung"/>
</dbReference>
<feature type="domain" description="RNA recognition motif" evidence="2">
    <location>
        <begin position="542"/>
        <end position="623"/>
    </location>
</feature>
<dbReference type="AlphaFoldDB" id="A0AA39CD23"/>
<evidence type="ECO:0000259" key="2">
    <source>
        <dbReference type="SMART" id="SM00361"/>
    </source>
</evidence>
<dbReference type="Pfam" id="PF22893">
    <property type="entry name" value="ULD_2"/>
    <property type="match status" value="1"/>
</dbReference>
<dbReference type="InterPro" id="IPR003954">
    <property type="entry name" value="RRM_euk-type"/>
</dbReference>
<feature type="region of interest" description="Disordered" evidence="1">
    <location>
        <begin position="489"/>
        <end position="509"/>
    </location>
</feature>
<organism evidence="3 4">
    <name type="scientific">Cladophialophora chaetospira</name>
    <dbReference type="NCBI Taxonomy" id="386627"/>
    <lineage>
        <taxon>Eukaryota</taxon>
        <taxon>Fungi</taxon>
        <taxon>Dikarya</taxon>
        <taxon>Ascomycota</taxon>
        <taxon>Pezizomycotina</taxon>
        <taxon>Eurotiomycetes</taxon>
        <taxon>Chaetothyriomycetidae</taxon>
        <taxon>Chaetothyriales</taxon>
        <taxon>Herpotrichiellaceae</taxon>
        <taxon>Cladophialophora</taxon>
    </lineage>
</organism>
<keyword evidence="3" id="KW-0012">Acyltransferase</keyword>
<dbReference type="SMART" id="SM00361">
    <property type="entry name" value="RRM_1"/>
    <property type="match status" value="1"/>
</dbReference>
<dbReference type="InterPro" id="IPR012677">
    <property type="entry name" value="Nucleotide-bd_a/b_plait_sf"/>
</dbReference>
<accession>A0AA39CD23</accession>
<name>A0AA39CD23_9EURO</name>
<keyword evidence="3" id="KW-0808">Transferase</keyword>
<dbReference type="InterPro" id="IPR039780">
    <property type="entry name" value="Mot2"/>
</dbReference>
<comment type="caution">
    <text evidence="3">The sequence shown here is derived from an EMBL/GenBank/DDBJ whole genome shotgun (WGS) entry which is preliminary data.</text>
</comment>
<dbReference type="GO" id="GO:0003676">
    <property type="term" value="F:nucleic acid binding"/>
    <property type="evidence" value="ECO:0007669"/>
    <property type="project" value="InterPro"/>
</dbReference>
<sequence length="642" mass="70990">MSAVGTSATEIVNGIRTIKTAIDAFGKEDGSKSRVDMASQSISHDLASIQDFKAIVESTPDGASSAKCNIQERVTALQTSQKIRQRQLDRYKAPLGSNRTLKERVNKVCRTLAWPLEGEKDLQQSQTRLLSSEHAVQRDATLFTAERNQARTAEAEKHIMQRLDLLGDTLTAGLASSDKERQRFEERIQSAFSQSQNTKAASDLQDLVAAATQRPTTMFADLIQRTTAIGEQQAAFDRKLENLPSVITSLLTTRAVPRFVPSGMIRRRNSAVQMYRSTELDEFIKAHGNIPLSQASPSKEAAQSLTAPETVLASVALAALYTCCSQRRIQLFLLSVAAAAKNDPIVAALVSTVICALWRMASGMGNRLSLLSGDSIIFEDMSRTQVKVPLAYAEYPGTFHQFLKRHFVNHPCFDYILEDRYHINVENTRGLLVTTQTWSGLVKPGVKIAMSILLSLRGQLPPPRLALMMDSVTCQEFIPFYTETLQEIDVERDDEEDKPTSQPQSGRRTSNIIAAAGNTALQHARNLHACLLRLDHDVDQNVVYVIGLIPSTEDKHALLQTLRGPEYFGQYGEIEKIVVRKAKSEATKQGIGVYVTFARKVDAALCINTVDGSSNGDRVLRAQFGTTKYCLDNAYDFNSDNK</sequence>
<protein>
    <submittedName>
        <fullName evidence="3">Transcriptional repressor general negative regulator of transcription subunit 4</fullName>
        <ecNumber evidence="3">2.3.2.27</ecNumber>
    </submittedName>
</protein>
<evidence type="ECO:0000313" key="3">
    <source>
        <dbReference type="EMBL" id="KAJ9603742.1"/>
    </source>
</evidence>
<dbReference type="FunFam" id="3.30.70.330:FF:000257">
    <property type="entry name" value="CCR4-NOT core complex subunit Not4"/>
    <property type="match status" value="1"/>
</dbReference>
<gene>
    <name evidence="3" type="primary">NOT4_2</name>
    <name evidence="3" type="ORF">H2200_011928</name>
</gene>
<dbReference type="SUPFAM" id="SSF54928">
    <property type="entry name" value="RNA-binding domain, RBD"/>
    <property type="match status" value="1"/>
</dbReference>
<feature type="compositionally biased region" description="Polar residues" evidence="1">
    <location>
        <begin position="500"/>
        <end position="509"/>
    </location>
</feature>
<dbReference type="Gene3D" id="3.30.70.330">
    <property type="match status" value="1"/>
</dbReference>
<dbReference type="InterPro" id="IPR035979">
    <property type="entry name" value="RBD_domain_sf"/>
</dbReference>
<dbReference type="PANTHER" id="PTHR12603">
    <property type="entry name" value="CCR4-NOT TRANSCRIPTION COMPLEX RELATED"/>
    <property type="match status" value="1"/>
</dbReference>
<reference evidence="3" key="1">
    <citation type="submission" date="2022-10" db="EMBL/GenBank/DDBJ databases">
        <title>Culturing micro-colonial fungi from biological soil crusts in the Mojave desert and describing Neophaeococcomyces mojavensis, and introducing the new genera and species Taxawa tesnikishii.</title>
        <authorList>
            <person name="Kurbessoian T."/>
            <person name="Stajich J.E."/>
        </authorList>
    </citation>
    <scope>NUCLEOTIDE SEQUENCE</scope>
    <source>
        <strain evidence="3">TK_41</strain>
    </source>
</reference>
<dbReference type="EMBL" id="JAPDRK010000021">
    <property type="protein sequence ID" value="KAJ9603742.1"/>
    <property type="molecule type" value="Genomic_DNA"/>
</dbReference>
<evidence type="ECO:0000313" key="4">
    <source>
        <dbReference type="Proteomes" id="UP001172673"/>
    </source>
</evidence>
<proteinExistence type="predicted"/>
<dbReference type="GO" id="GO:0061630">
    <property type="term" value="F:ubiquitin protein ligase activity"/>
    <property type="evidence" value="ECO:0007669"/>
    <property type="project" value="UniProtKB-EC"/>
</dbReference>
<dbReference type="GO" id="GO:0030014">
    <property type="term" value="C:CCR4-NOT complex"/>
    <property type="evidence" value="ECO:0007669"/>
    <property type="project" value="InterPro"/>
</dbReference>
<dbReference type="PANTHER" id="PTHR12603:SF0">
    <property type="entry name" value="CCR4-NOT TRANSCRIPTION COMPLEX SUBUNIT 4"/>
    <property type="match status" value="1"/>
</dbReference>
<dbReference type="EC" id="2.3.2.27" evidence="3"/>
<evidence type="ECO:0000256" key="1">
    <source>
        <dbReference type="SAM" id="MobiDB-lite"/>
    </source>
</evidence>